<dbReference type="EMBL" id="CP058909">
    <property type="protein sequence ID" value="QLH82131.1"/>
    <property type="molecule type" value="Genomic_DNA"/>
</dbReference>
<dbReference type="SUPFAM" id="SSF55729">
    <property type="entry name" value="Acyl-CoA N-acyltransferases (Nat)"/>
    <property type="match status" value="1"/>
</dbReference>
<dbReference type="KEGG" id="hpel:HZS54_11180"/>
<keyword evidence="2" id="KW-0808">Transferase</keyword>
<feature type="domain" description="N-acetyltransferase" evidence="1">
    <location>
        <begin position="1"/>
        <end position="111"/>
    </location>
</feature>
<dbReference type="PROSITE" id="PS51186">
    <property type="entry name" value="GNAT"/>
    <property type="match status" value="1"/>
</dbReference>
<dbReference type="Pfam" id="PF00583">
    <property type="entry name" value="Acetyltransf_1"/>
    <property type="match status" value="1"/>
</dbReference>
<organism evidence="2 3">
    <name type="scientific">Halosimplex pelagicum</name>
    <dbReference type="NCBI Taxonomy" id="869886"/>
    <lineage>
        <taxon>Archaea</taxon>
        <taxon>Methanobacteriati</taxon>
        <taxon>Methanobacteriota</taxon>
        <taxon>Stenosarchaea group</taxon>
        <taxon>Halobacteria</taxon>
        <taxon>Halobacteriales</taxon>
        <taxon>Haloarculaceae</taxon>
        <taxon>Halosimplex</taxon>
    </lineage>
</organism>
<evidence type="ECO:0000313" key="2">
    <source>
        <dbReference type="EMBL" id="QLH82131.1"/>
    </source>
</evidence>
<dbReference type="GeneID" id="56083159"/>
<protein>
    <submittedName>
        <fullName evidence="2">GNAT family N-acetyltransferase</fullName>
    </submittedName>
</protein>
<dbReference type="AlphaFoldDB" id="A0A7D5T3S9"/>
<accession>A0A7D5T3S9</accession>
<sequence>MSTDSNTPNANSSIRLGSEFTIFHGDTPIGYIEPFGDRNHIIGHIEIMEEYRGSGYGKAATEAFVQRAKANGAVSVETSVVISPAFEHIARELGFTETAHEEDGLYLSKSL</sequence>
<gene>
    <name evidence="2" type="ORF">HZS54_11180</name>
</gene>
<evidence type="ECO:0000259" key="1">
    <source>
        <dbReference type="PROSITE" id="PS51186"/>
    </source>
</evidence>
<proteinExistence type="predicted"/>
<dbReference type="CDD" id="cd04301">
    <property type="entry name" value="NAT_SF"/>
    <property type="match status" value="1"/>
</dbReference>
<dbReference type="Proteomes" id="UP000509346">
    <property type="component" value="Chromosome"/>
</dbReference>
<evidence type="ECO:0000313" key="3">
    <source>
        <dbReference type="Proteomes" id="UP000509346"/>
    </source>
</evidence>
<name>A0A7D5T3S9_9EURY</name>
<dbReference type="InterPro" id="IPR000182">
    <property type="entry name" value="GNAT_dom"/>
</dbReference>
<dbReference type="GO" id="GO:0016747">
    <property type="term" value="F:acyltransferase activity, transferring groups other than amino-acyl groups"/>
    <property type="evidence" value="ECO:0007669"/>
    <property type="project" value="InterPro"/>
</dbReference>
<reference evidence="2 3" key="1">
    <citation type="submission" date="2020-07" db="EMBL/GenBank/DDBJ databases">
        <title>Halosimplex litoreum sp. nov. and Halosimplex rubrum sp. nov., isolated from different salt environments.</title>
        <authorList>
            <person name="Cui H."/>
        </authorList>
    </citation>
    <scope>NUCLEOTIDE SEQUENCE [LARGE SCALE GENOMIC DNA]</scope>
    <source>
        <strain evidence="2 3">R2</strain>
    </source>
</reference>
<keyword evidence="3" id="KW-1185">Reference proteome</keyword>
<dbReference type="InterPro" id="IPR016181">
    <property type="entry name" value="Acyl_CoA_acyltransferase"/>
</dbReference>
<dbReference type="RefSeq" id="WP_179922599.1">
    <property type="nucleotide sequence ID" value="NZ_CP058909.1"/>
</dbReference>
<dbReference type="Gene3D" id="3.40.630.30">
    <property type="match status" value="1"/>
</dbReference>